<feature type="signal peptide" evidence="1">
    <location>
        <begin position="1"/>
        <end position="20"/>
    </location>
</feature>
<evidence type="ECO:0000313" key="3">
    <source>
        <dbReference type="EMBL" id="GEO10231.1"/>
    </source>
</evidence>
<feature type="domain" description="Transglutaminase-like" evidence="2">
    <location>
        <begin position="90"/>
        <end position="153"/>
    </location>
</feature>
<dbReference type="EMBL" id="BJYT01000009">
    <property type="protein sequence ID" value="GEO10231.1"/>
    <property type="molecule type" value="Genomic_DNA"/>
</dbReference>
<dbReference type="RefSeq" id="WP_147204336.1">
    <property type="nucleotide sequence ID" value="NZ_BJYT01000009.1"/>
</dbReference>
<dbReference type="AlphaFoldDB" id="A0A512BE43"/>
<evidence type="ECO:0000313" key="4">
    <source>
        <dbReference type="Proteomes" id="UP000321513"/>
    </source>
</evidence>
<gene>
    <name evidence="3" type="ORF">SAE01_27270</name>
</gene>
<dbReference type="GO" id="GO:0005737">
    <property type="term" value="C:cytoplasm"/>
    <property type="evidence" value="ECO:0007669"/>
    <property type="project" value="TreeGrafter"/>
</dbReference>
<dbReference type="SMART" id="SM00460">
    <property type="entry name" value="TGc"/>
    <property type="match status" value="1"/>
</dbReference>
<keyword evidence="4" id="KW-1185">Reference proteome</keyword>
<dbReference type="InterPro" id="IPR002931">
    <property type="entry name" value="Transglutaminase-like"/>
</dbReference>
<accession>A0A512BE43</accession>
<dbReference type="InterPro" id="IPR038765">
    <property type="entry name" value="Papain-like_cys_pep_sf"/>
</dbReference>
<dbReference type="Gene3D" id="3.10.620.30">
    <property type="match status" value="1"/>
</dbReference>
<evidence type="ECO:0000256" key="1">
    <source>
        <dbReference type="SAM" id="SignalP"/>
    </source>
</evidence>
<dbReference type="Pfam" id="PF01841">
    <property type="entry name" value="Transglut_core"/>
    <property type="match status" value="1"/>
</dbReference>
<comment type="caution">
    <text evidence="3">The sequence shown here is derived from an EMBL/GenBank/DDBJ whole genome shotgun (WGS) entry which is preliminary data.</text>
</comment>
<sequence length="369" mass="42441">MKRVFITVAILILFASNSHAQFSAQDKMALEIPQPDTYSTNGISSYVKSHFSSDSERVRALFVWVANNVNYDVEKVRTRNLTERTTVAQVLQTRMAICQGYSELLVALLKECNIKSMLVGGYTKEPNGSISELSHAWVAAEVNNKWYFFDPTWAAGSVKDYRFSRSFSNRYYKLLPEQMIKDHMPFDPMNQLLNYPVTYDEFNNSNVSINTTKPFFNYADTLIHHNSLDSLNQFAGITRRINKNGEKNRLVYDMVQLLNKNQSYGESKLGFEGAVSAFNTGTALFNRYIDYKNSRFNGIKSNKEIQQMIDSVLLYIKSAYTMLQPVVADTDDNKRALEGINGALLRFYNRVEEENIFLKRYLQTSRTTR</sequence>
<organism evidence="3 4">
    <name type="scientific">Segetibacter aerophilus</name>
    <dbReference type="NCBI Taxonomy" id="670293"/>
    <lineage>
        <taxon>Bacteria</taxon>
        <taxon>Pseudomonadati</taxon>
        <taxon>Bacteroidota</taxon>
        <taxon>Chitinophagia</taxon>
        <taxon>Chitinophagales</taxon>
        <taxon>Chitinophagaceae</taxon>
        <taxon>Segetibacter</taxon>
    </lineage>
</organism>
<dbReference type="OrthoDB" id="9788327at2"/>
<name>A0A512BE43_9BACT</name>
<keyword evidence="1" id="KW-0732">Signal</keyword>
<dbReference type="Proteomes" id="UP000321513">
    <property type="component" value="Unassembled WGS sequence"/>
</dbReference>
<protein>
    <recommendedName>
        <fullName evidence="2">Transglutaminase-like domain-containing protein</fullName>
    </recommendedName>
</protein>
<dbReference type="PANTHER" id="PTHR46333:SF2">
    <property type="entry name" value="CYTOKINESIS PROTEIN 3"/>
    <property type="match status" value="1"/>
</dbReference>
<proteinExistence type="predicted"/>
<feature type="chain" id="PRO_5022124277" description="Transglutaminase-like domain-containing protein" evidence="1">
    <location>
        <begin position="21"/>
        <end position="369"/>
    </location>
</feature>
<evidence type="ECO:0000259" key="2">
    <source>
        <dbReference type="SMART" id="SM00460"/>
    </source>
</evidence>
<dbReference type="InterPro" id="IPR052557">
    <property type="entry name" value="CAP/Cytokinesis_protein"/>
</dbReference>
<dbReference type="PANTHER" id="PTHR46333">
    <property type="entry name" value="CYTOKINESIS PROTEIN 3"/>
    <property type="match status" value="1"/>
</dbReference>
<reference evidence="3 4" key="1">
    <citation type="submission" date="2019-07" db="EMBL/GenBank/DDBJ databases">
        <title>Whole genome shotgun sequence of Segetibacter aerophilus NBRC 106135.</title>
        <authorList>
            <person name="Hosoyama A."/>
            <person name="Uohara A."/>
            <person name="Ohji S."/>
            <person name="Ichikawa N."/>
        </authorList>
    </citation>
    <scope>NUCLEOTIDE SEQUENCE [LARGE SCALE GENOMIC DNA]</scope>
    <source>
        <strain evidence="3 4">NBRC 106135</strain>
    </source>
</reference>
<dbReference type="SUPFAM" id="SSF54001">
    <property type="entry name" value="Cysteine proteinases"/>
    <property type="match status" value="1"/>
</dbReference>